<dbReference type="EMBL" id="QDGZ01000013">
    <property type="protein sequence ID" value="PVG80783.1"/>
    <property type="molecule type" value="Genomic_DNA"/>
</dbReference>
<dbReference type="PROSITE" id="PS51318">
    <property type="entry name" value="TAT"/>
    <property type="match status" value="1"/>
</dbReference>
<accession>A0A2T8F501</accession>
<dbReference type="Proteomes" id="UP000246018">
    <property type="component" value="Unassembled WGS sequence"/>
</dbReference>
<dbReference type="PANTHER" id="PTHR30024">
    <property type="entry name" value="ALIPHATIC SULFONATES-BINDING PROTEIN-RELATED"/>
    <property type="match status" value="1"/>
</dbReference>
<dbReference type="PANTHER" id="PTHR30024:SF44">
    <property type="entry name" value="CHOLINE-BINDING PROTEIN"/>
    <property type="match status" value="1"/>
</dbReference>
<reference evidence="2 3" key="1">
    <citation type="submission" date="2018-04" db="EMBL/GenBank/DDBJ databases">
        <title>Genome of Nocardioides gansuensis WSJ-1.</title>
        <authorList>
            <person name="Wu S."/>
            <person name="Wang G."/>
        </authorList>
    </citation>
    <scope>NUCLEOTIDE SEQUENCE [LARGE SCALE GENOMIC DNA]</scope>
    <source>
        <strain evidence="2 3">WSJ-1</strain>
    </source>
</reference>
<dbReference type="InterPro" id="IPR015168">
    <property type="entry name" value="SsuA/THI5"/>
</dbReference>
<protein>
    <recommendedName>
        <fullName evidence="1">SsuA/THI5-like domain-containing protein</fullName>
    </recommendedName>
</protein>
<dbReference type="Pfam" id="PF09084">
    <property type="entry name" value="NMT1"/>
    <property type="match status" value="1"/>
</dbReference>
<feature type="domain" description="SsuA/THI5-like" evidence="1">
    <location>
        <begin position="59"/>
        <end position="264"/>
    </location>
</feature>
<name>A0A2T8F501_9ACTN</name>
<evidence type="ECO:0000313" key="2">
    <source>
        <dbReference type="EMBL" id="PVG80783.1"/>
    </source>
</evidence>
<dbReference type="RefSeq" id="WP_116574395.1">
    <property type="nucleotide sequence ID" value="NZ_QDGZ01000013.1"/>
</dbReference>
<evidence type="ECO:0000313" key="3">
    <source>
        <dbReference type="Proteomes" id="UP000246018"/>
    </source>
</evidence>
<dbReference type="InterPro" id="IPR006311">
    <property type="entry name" value="TAT_signal"/>
</dbReference>
<evidence type="ECO:0000259" key="1">
    <source>
        <dbReference type="Pfam" id="PF09084"/>
    </source>
</evidence>
<dbReference type="OrthoDB" id="5348911at2"/>
<proteinExistence type="predicted"/>
<keyword evidence="3" id="KW-1185">Reference proteome</keyword>
<dbReference type="SUPFAM" id="SSF53850">
    <property type="entry name" value="Periplasmic binding protein-like II"/>
    <property type="match status" value="1"/>
</dbReference>
<gene>
    <name evidence="2" type="ORF">DDE18_21260</name>
</gene>
<dbReference type="AlphaFoldDB" id="A0A2T8F501"/>
<sequence>MHQHSLSRRGFLTAATGLGIAIPSASLLASCGDGAGSSSASGSIARTYQTAFGYNVGNAPEMVAREAGFFADLGLNGQVISSTGTPQAMSGLLSGGTHYSRFQSISALITIANEDAPFVAFGTPVQRSAFEMQSMAEAPVKGIEDLEGQAVGVVSAGGTTDQLVDLMAVKAGIDPKSIERKVTGLGTAAYQFAKKGEVAAWIGSAAEREALEAAGSPVKAWNFDDVMPVPADSYISTLEEVEKNRDVMVKMLAGFYQGLEYVCDESNDEQTIEWVRKYNREITPEDAQKQLDLVRPLYLAAGEDQLMVMRPESWESMQEALLEAGLITKAADLSKVVLADMLDEAKDLL</sequence>
<organism evidence="2 3">
    <name type="scientific">Nocardioides gansuensis</name>
    <dbReference type="NCBI Taxonomy" id="2138300"/>
    <lineage>
        <taxon>Bacteria</taxon>
        <taxon>Bacillati</taxon>
        <taxon>Actinomycetota</taxon>
        <taxon>Actinomycetes</taxon>
        <taxon>Propionibacteriales</taxon>
        <taxon>Nocardioidaceae</taxon>
        <taxon>Nocardioides</taxon>
    </lineage>
</organism>
<comment type="caution">
    <text evidence="2">The sequence shown here is derived from an EMBL/GenBank/DDBJ whole genome shotgun (WGS) entry which is preliminary data.</text>
</comment>
<dbReference type="Gene3D" id="3.40.190.10">
    <property type="entry name" value="Periplasmic binding protein-like II"/>
    <property type="match status" value="2"/>
</dbReference>